<dbReference type="InterPro" id="IPR019775">
    <property type="entry name" value="WD40_repeat_CS"/>
</dbReference>
<feature type="compositionally biased region" description="Polar residues" evidence="4">
    <location>
        <begin position="48"/>
        <end position="60"/>
    </location>
</feature>
<dbReference type="PRINTS" id="PR00320">
    <property type="entry name" value="GPROTEINBRPT"/>
</dbReference>
<name>M7V1X1_BOTF1</name>
<feature type="repeat" description="WD" evidence="3">
    <location>
        <begin position="1265"/>
        <end position="1306"/>
    </location>
</feature>
<feature type="repeat" description="WD" evidence="3">
    <location>
        <begin position="1123"/>
        <end position="1164"/>
    </location>
</feature>
<feature type="repeat" description="WD" evidence="3">
    <location>
        <begin position="955"/>
        <end position="996"/>
    </location>
</feature>
<dbReference type="InterPro" id="IPR001680">
    <property type="entry name" value="WD40_rpt"/>
</dbReference>
<protein>
    <submittedName>
        <fullName evidence="6">Putative wd-repeat protein</fullName>
    </submittedName>
</protein>
<dbReference type="InterPro" id="IPR056884">
    <property type="entry name" value="NPHP3-like_N"/>
</dbReference>
<dbReference type="CDD" id="cd00200">
    <property type="entry name" value="WD40"/>
    <property type="match status" value="2"/>
</dbReference>
<feature type="repeat" description="WD" evidence="3">
    <location>
        <begin position="1039"/>
        <end position="1080"/>
    </location>
</feature>
<dbReference type="InterPro" id="IPR031359">
    <property type="entry name" value="NACHT_N"/>
</dbReference>
<sequence length="1497" mass="167202">MIPSTDTGETSSSDPPDIHSSLPNCPNNSARISPTSIEPVTTSVLSEATNNSSNHAAQTHNPPPVLNIINSTAEADPSQSVTDPTAQRDQEFQNPKLSISQRLWNAAYDNLEKNDNTAKLVNNYVKILVANRGSGTSASEPDDILAEVKDPNKRQKHMEYLVEEGQIKIAATSRTIENVDIVMKYTKKAKGIIDAAIGNIPQAALPWAAICLGLQILSNPGKSTKLNREGIAHITSRMEWYCALTEHLLKEDKIEKRDESFESILKILEGEVIKLYEEILKYQMKSVYYYRHRGLVVLRGITNLDDWASDLERITDAEAAVERISHQYHREYESSTLCQLVNSSNKTEIQLAKIHQALQCLITQQKKNEDEECLQHLCVIDPQDDIKAIEKMKDQFLPEAFNWILNTKEYTTFVDWSSDEPSFSPCRLLWIKGPAGTGKTMNLIGLIRELMDQPAVFAPKVSHFFCQGKEKTKNNATTVLRSLLWMLLIQQKDLISHLHTKYKNAGDSLFTGSTTNTALLGIFQNIFQDPLLQRTYLIIDALDECDKDLNDLLQLISISLSKCDKVRWLVTSRPEVELNQLSNTSSILELDAQSLKDPVNIYIKHKCSALKQRKGYTTDILAKIETRIRQQAENTFLWVWLVFKELDQKDKYNRPLDGEYALSTVEEMPRGLSELYSHIMEKIEAGLREDPKHCKNILVATHFAYRPLSLAELSELVDRSLEKTQGDVEKCGSFLTSAEGTVSLIHQSAKDYLKKRFETKIGDGADLQGHMDIYERSIIVMSKILKRDIYELGNYGIIPKDSRSPSINPLMSIRYFCIHWIDHLCDADDQSLDFKKELAEDSIVYEFMTNHFLHWLESLSLLGEISESVRSIRKILEKLQQDSSPKLFKFLKHAEKFVLSHGSIIEKAPLQIYGSAIVFSPLISEVKNTQWKERLSFIDVVGGIKENWDAHQQTLEGHSREVTAVVFSPDGKTIASASDDHTVRLWNATTGAHQKTLEGHSKEVLAIVFSPDGKTIASASGDKTVRLWNATTGAHQKTLEGHSKEVLAIVFSPDGKTIASASDDHTIRLWNATTGAHIKTLEGHSGWVPAVVFSSDSKTIASASSDHTIRLWNATTGAHQKTLEGHSGWVTAVVFSPDSKTIASASDDETVRLWNATTGAHQKTLEGHSKGVTTAVFSPDCKTIASASDDETVRLWNATTASASRDHTVRLWNATSGVYQKTLEGHSHWVLAVVFSPDGKTIASASRDHTVRLWNATSGVYQKTLEGHSDWIRAVVFSPDSKTIASASDDETVRLWNATTGAHQKTLEGHSSWVKAIVFSSDSKTIASASSDHTIRLWNATTGAHQKTLEGHSDWVRAVVFSPDGKTIASASDDKTIRLWNATTGAHKYTLEVHSPIHSISFDKTGSYLDTEIGRILIKDLLISNSSQIQNLSQKPRYTGFCISPDQEWITRDSKNVLWLPPDYRPVCSVVSQYTLTVVIGCSRGEVLIFRFSSDKV</sequence>
<evidence type="ECO:0000313" key="7">
    <source>
        <dbReference type="Proteomes" id="UP000012045"/>
    </source>
</evidence>
<dbReference type="PROSITE" id="PS00678">
    <property type="entry name" value="WD_REPEATS_1"/>
    <property type="match status" value="10"/>
</dbReference>
<feature type="repeat" description="WD" evidence="3">
    <location>
        <begin position="1349"/>
        <end position="1390"/>
    </location>
</feature>
<evidence type="ECO:0000259" key="5">
    <source>
        <dbReference type="PROSITE" id="PS50837"/>
    </source>
</evidence>
<dbReference type="OrthoDB" id="3562058at2759"/>
<feature type="repeat" description="WD" evidence="3">
    <location>
        <begin position="997"/>
        <end position="1038"/>
    </location>
</feature>
<feature type="region of interest" description="Disordered" evidence="4">
    <location>
        <begin position="48"/>
        <end position="94"/>
    </location>
</feature>
<feature type="compositionally biased region" description="Polar residues" evidence="4">
    <location>
        <begin position="1"/>
        <end position="14"/>
    </location>
</feature>
<dbReference type="Pfam" id="PF17100">
    <property type="entry name" value="NACHT_N"/>
    <property type="match status" value="1"/>
</dbReference>
<dbReference type="Pfam" id="PF00400">
    <property type="entry name" value="WD40"/>
    <property type="match status" value="10"/>
</dbReference>
<dbReference type="Proteomes" id="UP000012045">
    <property type="component" value="Unassembled WGS sequence"/>
</dbReference>
<dbReference type="InterPro" id="IPR007111">
    <property type="entry name" value="NACHT_NTPase"/>
</dbReference>
<dbReference type="InterPro" id="IPR027417">
    <property type="entry name" value="P-loop_NTPase"/>
</dbReference>
<evidence type="ECO:0000256" key="2">
    <source>
        <dbReference type="ARBA" id="ARBA00022737"/>
    </source>
</evidence>
<accession>M7V1X1</accession>
<gene>
    <name evidence="6" type="ORF">BcDW1_1168</name>
</gene>
<evidence type="ECO:0000256" key="3">
    <source>
        <dbReference type="PROSITE-ProRule" id="PRU00221"/>
    </source>
</evidence>
<keyword evidence="2" id="KW-0677">Repeat</keyword>
<dbReference type="InterPro" id="IPR036322">
    <property type="entry name" value="WD40_repeat_dom_sf"/>
</dbReference>
<dbReference type="PROSITE" id="PS50837">
    <property type="entry name" value="NACHT"/>
    <property type="match status" value="1"/>
</dbReference>
<dbReference type="Gene3D" id="2.130.10.10">
    <property type="entry name" value="YVTN repeat-like/Quinoprotein amine dehydrogenase"/>
    <property type="match status" value="5"/>
</dbReference>
<feature type="domain" description="NACHT" evidence="5">
    <location>
        <begin position="427"/>
        <end position="574"/>
    </location>
</feature>
<feature type="region of interest" description="Disordered" evidence="4">
    <location>
        <begin position="1"/>
        <end position="34"/>
    </location>
</feature>
<dbReference type="SUPFAM" id="SSF52540">
    <property type="entry name" value="P-loop containing nucleoside triphosphate hydrolases"/>
    <property type="match status" value="1"/>
</dbReference>
<dbReference type="Gene3D" id="3.40.50.300">
    <property type="entry name" value="P-loop containing nucleotide triphosphate hydrolases"/>
    <property type="match status" value="1"/>
</dbReference>
<dbReference type="SMART" id="SM00320">
    <property type="entry name" value="WD40"/>
    <property type="match status" value="10"/>
</dbReference>
<dbReference type="PROSITE" id="PS50082">
    <property type="entry name" value="WD_REPEATS_2"/>
    <property type="match status" value="10"/>
</dbReference>
<feature type="repeat" description="WD" evidence="3">
    <location>
        <begin position="1223"/>
        <end position="1264"/>
    </location>
</feature>
<feature type="compositionally biased region" description="Polar residues" evidence="4">
    <location>
        <begin position="21"/>
        <end position="34"/>
    </location>
</feature>
<dbReference type="PANTHER" id="PTHR19848">
    <property type="entry name" value="WD40 REPEAT PROTEIN"/>
    <property type="match status" value="1"/>
</dbReference>
<dbReference type="Pfam" id="PF24883">
    <property type="entry name" value="NPHP3_N"/>
    <property type="match status" value="1"/>
</dbReference>
<dbReference type="InterPro" id="IPR020472">
    <property type="entry name" value="WD40_PAC1"/>
</dbReference>
<keyword evidence="1 3" id="KW-0853">WD repeat</keyword>
<feature type="compositionally biased region" description="Polar residues" evidence="4">
    <location>
        <begin position="68"/>
        <end position="85"/>
    </location>
</feature>
<dbReference type="InterPro" id="IPR015943">
    <property type="entry name" value="WD40/YVTN_repeat-like_dom_sf"/>
</dbReference>
<dbReference type="SUPFAM" id="SSF50978">
    <property type="entry name" value="WD40 repeat-like"/>
    <property type="match status" value="2"/>
</dbReference>
<proteinExistence type="predicted"/>
<feature type="repeat" description="WD" evidence="3">
    <location>
        <begin position="1081"/>
        <end position="1122"/>
    </location>
</feature>
<evidence type="ECO:0000313" key="6">
    <source>
        <dbReference type="EMBL" id="EMR90187.1"/>
    </source>
</evidence>
<evidence type="ECO:0000256" key="1">
    <source>
        <dbReference type="ARBA" id="ARBA00022574"/>
    </source>
</evidence>
<reference evidence="7" key="1">
    <citation type="journal article" date="2013" name="Genome Announc.">
        <title>Draft genome sequence of Botrytis cinerea BcDW1, inoculum for noble rot of grape berries.</title>
        <authorList>
            <person name="Blanco-Ulate B."/>
            <person name="Allen G."/>
            <person name="Powell A.L."/>
            <person name="Cantu D."/>
        </authorList>
    </citation>
    <scope>NUCLEOTIDE SEQUENCE [LARGE SCALE GENOMIC DNA]</scope>
    <source>
        <strain evidence="7">BcDW1</strain>
    </source>
</reference>
<organism evidence="6 7">
    <name type="scientific">Botryotinia fuckeliana (strain BcDW1)</name>
    <name type="common">Noble rot fungus</name>
    <name type="synonym">Botrytis cinerea</name>
    <dbReference type="NCBI Taxonomy" id="1290391"/>
    <lineage>
        <taxon>Eukaryota</taxon>
        <taxon>Fungi</taxon>
        <taxon>Dikarya</taxon>
        <taxon>Ascomycota</taxon>
        <taxon>Pezizomycotina</taxon>
        <taxon>Leotiomycetes</taxon>
        <taxon>Helotiales</taxon>
        <taxon>Sclerotiniaceae</taxon>
        <taxon>Botrytis</taxon>
    </lineage>
</organism>
<feature type="repeat" description="WD" evidence="3">
    <location>
        <begin position="1165"/>
        <end position="1206"/>
    </location>
</feature>
<evidence type="ECO:0000256" key="4">
    <source>
        <dbReference type="SAM" id="MobiDB-lite"/>
    </source>
</evidence>
<dbReference type="PANTHER" id="PTHR19848:SF8">
    <property type="entry name" value="F-BOX AND WD REPEAT DOMAIN CONTAINING 7"/>
    <property type="match status" value="1"/>
</dbReference>
<dbReference type="EMBL" id="KB707711">
    <property type="protein sequence ID" value="EMR90187.1"/>
    <property type="molecule type" value="Genomic_DNA"/>
</dbReference>
<dbReference type="STRING" id="1290391.M7V1X1"/>
<dbReference type="PROSITE" id="PS50294">
    <property type="entry name" value="WD_REPEATS_REGION"/>
    <property type="match status" value="10"/>
</dbReference>
<feature type="repeat" description="WD" evidence="3">
    <location>
        <begin position="1307"/>
        <end position="1348"/>
    </location>
</feature>
<dbReference type="HOGENOM" id="CLU_000288_6_16_1"/>